<proteinExistence type="predicted"/>
<evidence type="ECO:0000313" key="2">
    <source>
        <dbReference type="Proteomes" id="UP000799776"/>
    </source>
</evidence>
<keyword evidence="2" id="KW-1185">Reference proteome</keyword>
<organism evidence="1 2">
    <name type="scientific">Saccharata proteae CBS 121410</name>
    <dbReference type="NCBI Taxonomy" id="1314787"/>
    <lineage>
        <taxon>Eukaryota</taxon>
        <taxon>Fungi</taxon>
        <taxon>Dikarya</taxon>
        <taxon>Ascomycota</taxon>
        <taxon>Pezizomycotina</taxon>
        <taxon>Dothideomycetes</taxon>
        <taxon>Dothideomycetes incertae sedis</taxon>
        <taxon>Botryosphaeriales</taxon>
        <taxon>Saccharataceae</taxon>
        <taxon>Saccharata</taxon>
    </lineage>
</organism>
<accession>A0A9P4HPZ2</accession>
<dbReference type="EMBL" id="ML978740">
    <property type="protein sequence ID" value="KAF2084543.1"/>
    <property type="molecule type" value="Genomic_DNA"/>
</dbReference>
<dbReference type="AlphaFoldDB" id="A0A9P4HPZ2"/>
<comment type="caution">
    <text evidence="1">The sequence shown here is derived from an EMBL/GenBank/DDBJ whole genome shotgun (WGS) entry which is preliminary data.</text>
</comment>
<reference evidence="1" key="1">
    <citation type="journal article" date="2020" name="Stud. Mycol.">
        <title>101 Dothideomycetes genomes: a test case for predicting lifestyles and emergence of pathogens.</title>
        <authorList>
            <person name="Haridas S."/>
            <person name="Albert R."/>
            <person name="Binder M."/>
            <person name="Bloem J."/>
            <person name="Labutti K."/>
            <person name="Salamov A."/>
            <person name="Andreopoulos B."/>
            <person name="Baker S."/>
            <person name="Barry K."/>
            <person name="Bills G."/>
            <person name="Bluhm B."/>
            <person name="Cannon C."/>
            <person name="Castanera R."/>
            <person name="Culley D."/>
            <person name="Daum C."/>
            <person name="Ezra D."/>
            <person name="Gonzalez J."/>
            <person name="Henrissat B."/>
            <person name="Kuo A."/>
            <person name="Liang C."/>
            <person name="Lipzen A."/>
            <person name="Lutzoni F."/>
            <person name="Magnuson J."/>
            <person name="Mondo S."/>
            <person name="Nolan M."/>
            <person name="Ohm R."/>
            <person name="Pangilinan J."/>
            <person name="Park H.-J."/>
            <person name="Ramirez L."/>
            <person name="Alfaro M."/>
            <person name="Sun H."/>
            <person name="Tritt A."/>
            <person name="Yoshinaga Y."/>
            <person name="Zwiers L.-H."/>
            <person name="Turgeon B."/>
            <person name="Goodwin S."/>
            <person name="Spatafora J."/>
            <person name="Crous P."/>
            <person name="Grigoriev I."/>
        </authorList>
    </citation>
    <scope>NUCLEOTIDE SEQUENCE</scope>
    <source>
        <strain evidence="1">CBS 121410</strain>
    </source>
</reference>
<name>A0A9P4HPZ2_9PEZI</name>
<protein>
    <submittedName>
        <fullName evidence="1">Uncharacterized protein</fullName>
    </submittedName>
</protein>
<evidence type="ECO:0000313" key="1">
    <source>
        <dbReference type="EMBL" id="KAF2084543.1"/>
    </source>
</evidence>
<gene>
    <name evidence="1" type="ORF">K490DRAFT_68662</name>
</gene>
<sequence>MTRHRCNLRPVHQLITTARENQTKEEILSLARSYYGTLSGATHRYDIVIHKRPNETLRPGAHYRFQVTLIQHHGGVTMKDPRRGGQRVSIIQCQLYRRGPQSTRLRALESMREELLERLDAEMDAETGNEVRTFMQKIPGDGFLGGREQPLR</sequence>
<dbReference type="Proteomes" id="UP000799776">
    <property type="component" value="Unassembled WGS sequence"/>
</dbReference>